<feature type="signal peptide" evidence="1">
    <location>
        <begin position="1"/>
        <end position="22"/>
    </location>
</feature>
<dbReference type="AlphaFoldDB" id="A0A101LXG2"/>
<gene>
    <name evidence="2" type="ORF">ABT39_MTgene6148</name>
</gene>
<name>A0A101LXG2_PICGL</name>
<geneLocation type="mitochondrion" evidence="2"/>
<evidence type="ECO:0000256" key="1">
    <source>
        <dbReference type="SAM" id="SignalP"/>
    </source>
</evidence>
<feature type="chain" id="PRO_5007100143" evidence="1">
    <location>
        <begin position="23"/>
        <end position="81"/>
    </location>
</feature>
<dbReference type="EMBL" id="LKAM01000008">
    <property type="protein sequence ID" value="KUM47142.1"/>
    <property type="molecule type" value="Genomic_DNA"/>
</dbReference>
<sequence>MIEPNQLLLHLYLYLTPMLLVCLHIDQKPIHRSITISRINSVFPCYLCRISCSSWPRPIKCNPIPIKPLPIEEAWRSTYLE</sequence>
<keyword evidence="1" id="KW-0732">Signal</keyword>
<evidence type="ECO:0000313" key="2">
    <source>
        <dbReference type="EMBL" id="KUM47142.1"/>
    </source>
</evidence>
<reference evidence="2" key="1">
    <citation type="journal article" date="2015" name="Genome Biol. Evol.">
        <title>Organellar Genomes of White Spruce (Picea glauca): Assembly and Annotation.</title>
        <authorList>
            <person name="Jackman S.D."/>
            <person name="Warren R.L."/>
            <person name="Gibb E.A."/>
            <person name="Vandervalk B.P."/>
            <person name="Mohamadi H."/>
            <person name="Chu J."/>
            <person name="Raymond A."/>
            <person name="Pleasance S."/>
            <person name="Coope R."/>
            <person name="Wildung M.R."/>
            <person name="Ritland C.E."/>
            <person name="Bousquet J."/>
            <person name="Jones S.J."/>
            <person name="Bohlmann J."/>
            <person name="Birol I."/>
        </authorList>
    </citation>
    <scope>NUCLEOTIDE SEQUENCE [LARGE SCALE GENOMIC DNA]</scope>
    <source>
        <tissue evidence="2">Flushing bud</tissue>
    </source>
</reference>
<organism evidence="2">
    <name type="scientific">Picea glauca</name>
    <name type="common">White spruce</name>
    <name type="synonym">Pinus glauca</name>
    <dbReference type="NCBI Taxonomy" id="3330"/>
    <lineage>
        <taxon>Eukaryota</taxon>
        <taxon>Viridiplantae</taxon>
        <taxon>Streptophyta</taxon>
        <taxon>Embryophyta</taxon>
        <taxon>Tracheophyta</taxon>
        <taxon>Spermatophyta</taxon>
        <taxon>Pinopsida</taxon>
        <taxon>Pinidae</taxon>
        <taxon>Conifers I</taxon>
        <taxon>Pinales</taxon>
        <taxon>Pinaceae</taxon>
        <taxon>Picea</taxon>
    </lineage>
</organism>
<accession>A0A101LXG2</accession>
<comment type="caution">
    <text evidence="2">The sequence shown here is derived from an EMBL/GenBank/DDBJ whole genome shotgun (WGS) entry which is preliminary data.</text>
</comment>
<proteinExistence type="predicted"/>
<keyword evidence="2" id="KW-0496">Mitochondrion</keyword>
<protein>
    <submittedName>
        <fullName evidence="2">Uncharacterized protein</fullName>
    </submittedName>
</protein>